<dbReference type="AlphaFoldDB" id="A0AAV4XFU4"/>
<reference evidence="1 2" key="1">
    <citation type="submission" date="2021-06" db="EMBL/GenBank/DDBJ databases">
        <title>Caerostris extrusa draft genome.</title>
        <authorList>
            <person name="Kono N."/>
            <person name="Arakawa K."/>
        </authorList>
    </citation>
    <scope>NUCLEOTIDE SEQUENCE [LARGE SCALE GENOMIC DNA]</scope>
</reference>
<protein>
    <recommendedName>
        <fullName evidence="3">LAGLIDADG homing endonuclease</fullName>
    </recommendedName>
</protein>
<keyword evidence="2" id="KW-1185">Reference proteome</keyword>
<organism evidence="1 2">
    <name type="scientific">Caerostris extrusa</name>
    <name type="common">Bark spider</name>
    <name type="synonym">Caerostris bankana</name>
    <dbReference type="NCBI Taxonomy" id="172846"/>
    <lineage>
        <taxon>Eukaryota</taxon>
        <taxon>Metazoa</taxon>
        <taxon>Ecdysozoa</taxon>
        <taxon>Arthropoda</taxon>
        <taxon>Chelicerata</taxon>
        <taxon>Arachnida</taxon>
        <taxon>Araneae</taxon>
        <taxon>Araneomorphae</taxon>
        <taxon>Entelegynae</taxon>
        <taxon>Araneoidea</taxon>
        <taxon>Araneidae</taxon>
        <taxon>Caerostris</taxon>
    </lineage>
</organism>
<proteinExistence type="predicted"/>
<dbReference type="EMBL" id="BPLR01000350">
    <property type="protein sequence ID" value="GIY94101.1"/>
    <property type="molecule type" value="Genomic_DNA"/>
</dbReference>
<dbReference type="Gene3D" id="3.40.1310.20">
    <property type="match status" value="1"/>
</dbReference>
<gene>
    <name evidence="1" type="ORF">CEXT_2081</name>
</gene>
<evidence type="ECO:0000313" key="2">
    <source>
        <dbReference type="Proteomes" id="UP001054945"/>
    </source>
</evidence>
<dbReference type="Proteomes" id="UP001054945">
    <property type="component" value="Unassembled WGS sequence"/>
</dbReference>
<evidence type="ECO:0000313" key="1">
    <source>
        <dbReference type="EMBL" id="GIY94101.1"/>
    </source>
</evidence>
<name>A0AAV4XFU4_CAEEX</name>
<sequence length="146" mass="16961">MLCGLKRIRFTGAGRSIPACYFEVTKGSPEQVANYCKKDGDLEEYGRLPRMTFLLHYWSKCERFYFITGANEKVVTQYEANVKSNYYLNMNSYYLLRSNLEHILCKESFLFISHADFPNPIRDIYLCAILTMTNSNNVNSNSFILS</sequence>
<accession>A0AAV4XFU4</accession>
<evidence type="ECO:0008006" key="3">
    <source>
        <dbReference type="Google" id="ProtNLM"/>
    </source>
</evidence>
<comment type="caution">
    <text evidence="1">The sequence shown here is derived from an EMBL/GenBank/DDBJ whole genome shotgun (WGS) entry which is preliminary data.</text>
</comment>